<dbReference type="CDD" id="cd17729">
    <property type="entry name" value="BRCT_CTDP1"/>
    <property type="match status" value="1"/>
</dbReference>
<dbReference type="PANTHER" id="PTHR23081">
    <property type="entry name" value="RNA POLYMERASE II CTD PHOSPHATASE"/>
    <property type="match status" value="1"/>
</dbReference>
<dbReference type="STRING" id="1353952.A0A165EE96"/>
<dbReference type="SUPFAM" id="SSF56784">
    <property type="entry name" value="HAD-like"/>
    <property type="match status" value="1"/>
</dbReference>
<dbReference type="AlphaFoldDB" id="A0A165EE96"/>
<evidence type="ECO:0000256" key="3">
    <source>
        <dbReference type="ARBA" id="ARBA00023242"/>
    </source>
</evidence>
<dbReference type="InterPro" id="IPR023214">
    <property type="entry name" value="HAD_sf"/>
</dbReference>
<dbReference type="InterPro" id="IPR001357">
    <property type="entry name" value="BRCT_dom"/>
</dbReference>
<dbReference type="Proteomes" id="UP000076842">
    <property type="component" value="Unassembled WGS sequence"/>
</dbReference>
<feature type="domain" description="FCP1 homology" evidence="9">
    <location>
        <begin position="165"/>
        <end position="351"/>
    </location>
</feature>
<evidence type="ECO:0000256" key="6">
    <source>
        <dbReference type="RuleBase" id="RU366066"/>
    </source>
</evidence>
<dbReference type="NCBIfam" id="TIGR02250">
    <property type="entry name" value="FCP1_euk"/>
    <property type="match status" value="1"/>
</dbReference>
<evidence type="ECO:0000313" key="10">
    <source>
        <dbReference type="EMBL" id="KZT54677.1"/>
    </source>
</evidence>
<dbReference type="PROSITE" id="PS50969">
    <property type="entry name" value="FCP1"/>
    <property type="match status" value="1"/>
</dbReference>
<evidence type="ECO:0000259" key="8">
    <source>
        <dbReference type="PROSITE" id="PS50172"/>
    </source>
</evidence>
<dbReference type="InterPro" id="IPR011947">
    <property type="entry name" value="FCP1_euk"/>
</dbReference>
<dbReference type="EC" id="3.1.3.16" evidence="6"/>
<dbReference type="InterPro" id="IPR004274">
    <property type="entry name" value="FCP1_dom"/>
</dbReference>
<comment type="catalytic activity">
    <reaction evidence="5 6">
        <text>O-phospho-L-threonyl-[protein] + H2O = L-threonyl-[protein] + phosphate</text>
        <dbReference type="Rhea" id="RHEA:47004"/>
        <dbReference type="Rhea" id="RHEA-COMP:11060"/>
        <dbReference type="Rhea" id="RHEA-COMP:11605"/>
        <dbReference type="ChEBI" id="CHEBI:15377"/>
        <dbReference type="ChEBI" id="CHEBI:30013"/>
        <dbReference type="ChEBI" id="CHEBI:43474"/>
        <dbReference type="ChEBI" id="CHEBI:61977"/>
        <dbReference type="EC" id="3.1.3.16"/>
    </reaction>
</comment>
<comment type="catalytic activity">
    <reaction evidence="4 6">
        <text>O-phospho-L-seryl-[protein] + H2O = L-seryl-[protein] + phosphate</text>
        <dbReference type="Rhea" id="RHEA:20629"/>
        <dbReference type="Rhea" id="RHEA-COMP:9863"/>
        <dbReference type="Rhea" id="RHEA-COMP:11604"/>
        <dbReference type="ChEBI" id="CHEBI:15377"/>
        <dbReference type="ChEBI" id="CHEBI:29999"/>
        <dbReference type="ChEBI" id="CHEBI:43474"/>
        <dbReference type="ChEBI" id="CHEBI:83421"/>
        <dbReference type="EC" id="3.1.3.16"/>
    </reaction>
</comment>
<feature type="region of interest" description="Disordered" evidence="7">
    <location>
        <begin position="352"/>
        <end position="390"/>
    </location>
</feature>
<dbReference type="GO" id="GO:0008420">
    <property type="term" value="F:RNA polymerase II CTD heptapeptide repeat phosphatase activity"/>
    <property type="evidence" value="ECO:0007669"/>
    <property type="project" value="UniProtKB-UniRule"/>
</dbReference>
<evidence type="ECO:0000256" key="7">
    <source>
        <dbReference type="SAM" id="MobiDB-lite"/>
    </source>
</evidence>
<comment type="subcellular location">
    <subcellularLocation>
        <location evidence="1 6">Nucleus</location>
    </subcellularLocation>
</comment>
<organism evidence="10 11">
    <name type="scientific">Calocera cornea HHB12733</name>
    <dbReference type="NCBI Taxonomy" id="1353952"/>
    <lineage>
        <taxon>Eukaryota</taxon>
        <taxon>Fungi</taxon>
        <taxon>Dikarya</taxon>
        <taxon>Basidiomycota</taxon>
        <taxon>Agaricomycotina</taxon>
        <taxon>Dacrymycetes</taxon>
        <taxon>Dacrymycetales</taxon>
        <taxon>Dacrymycetaceae</taxon>
        <taxon>Calocera</taxon>
    </lineage>
</organism>
<dbReference type="PROSITE" id="PS50172">
    <property type="entry name" value="BRCT"/>
    <property type="match status" value="1"/>
</dbReference>
<name>A0A165EE96_9BASI</name>
<evidence type="ECO:0000256" key="5">
    <source>
        <dbReference type="ARBA" id="ARBA00048336"/>
    </source>
</evidence>
<dbReference type="InterPro" id="IPR039189">
    <property type="entry name" value="Fcp1"/>
</dbReference>
<feature type="domain" description="BRCT" evidence="8">
    <location>
        <begin position="498"/>
        <end position="591"/>
    </location>
</feature>
<dbReference type="GO" id="GO:0005634">
    <property type="term" value="C:nucleus"/>
    <property type="evidence" value="ECO:0007669"/>
    <property type="project" value="UniProtKB-SubCell"/>
</dbReference>
<evidence type="ECO:0000256" key="1">
    <source>
        <dbReference type="ARBA" id="ARBA00004123"/>
    </source>
</evidence>
<dbReference type="SMART" id="SM00577">
    <property type="entry name" value="CPDc"/>
    <property type="match status" value="1"/>
</dbReference>
<dbReference type="CDD" id="cd07521">
    <property type="entry name" value="HAD_FCP1-like"/>
    <property type="match status" value="1"/>
</dbReference>
<dbReference type="EMBL" id="KV424009">
    <property type="protein sequence ID" value="KZT54677.1"/>
    <property type="molecule type" value="Genomic_DNA"/>
</dbReference>
<proteinExistence type="predicted"/>
<evidence type="ECO:0000259" key="9">
    <source>
        <dbReference type="PROSITE" id="PS50969"/>
    </source>
</evidence>
<reference evidence="10 11" key="1">
    <citation type="journal article" date="2016" name="Mol. Biol. Evol.">
        <title>Comparative Genomics of Early-Diverging Mushroom-Forming Fungi Provides Insights into the Origins of Lignocellulose Decay Capabilities.</title>
        <authorList>
            <person name="Nagy L.G."/>
            <person name="Riley R."/>
            <person name="Tritt A."/>
            <person name="Adam C."/>
            <person name="Daum C."/>
            <person name="Floudas D."/>
            <person name="Sun H."/>
            <person name="Yadav J.S."/>
            <person name="Pangilinan J."/>
            <person name="Larsson K.H."/>
            <person name="Matsuura K."/>
            <person name="Barry K."/>
            <person name="Labutti K."/>
            <person name="Kuo R."/>
            <person name="Ohm R.A."/>
            <person name="Bhattacharya S.S."/>
            <person name="Shirouzu T."/>
            <person name="Yoshinaga Y."/>
            <person name="Martin F.M."/>
            <person name="Grigoriev I.V."/>
            <person name="Hibbett D.S."/>
        </authorList>
    </citation>
    <scope>NUCLEOTIDE SEQUENCE [LARGE SCALE GENOMIC DNA]</scope>
    <source>
        <strain evidence="10 11">HHB12733</strain>
    </source>
</reference>
<evidence type="ECO:0000313" key="11">
    <source>
        <dbReference type="Proteomes" id="UP000076842"/>
    </source>
</evidence>
<dbReference type="FunCoup" id="A0A165EE96">
    <property type="interactions" value="319"/>
</dbReference>
<dbReference type="PANTHER" id="PTHR23081:SF36">
    <property type="entry name" value="RNA POLYMERASE II SUBUNIT A C-TERMINAL DOMAIN PHOSPHATASE"/>
    <property type="match status" value="1"/>
</dbReference>
<dbReference type="Gene3D" id="3.40.50.1000">
    <property type="entry name" value="HAD superfamily/HAD-like"/>
    <property type="match status" value="1"/>
</dbReference>
<dbReference type="InterPro" id="IPR036412">
    <property type="entry name" value="HAD-like_sf"/>
</dbReference>
<dbReference type="InParanoid" id="A0A165EE96"/>
<accession>A0A165EE96</accession>
<dbReference type="SMART" id="SM00292">
    <property type="entry name" value="BRCT"/>
    <property type="match status" value="1"/>
</dbReference>
<comment type="function">
    <text evidence="6">This promotes the activity of RNA polymerase II.</text>
</comment>
<dbReference type="Pfam" id="PF12738">
    <property type="entry name" value="PTCB-BRCT"/>
    <property type="match status" value="1"/>
</dbReference>
<dbReference type="Pfam" id="PF03031">
    <property type="entry name" value="NIF"/>
    <property type="match status" value="1"/>
</dbReference>
<feature type="non-terminal residue" evidence="10">
    <location>
        <position position="591"/>
    </location>
</feature>
<evidence type="ECO:0000256" key="2">
    <source>
        <dbReference type="ARBA" id="ARBA00022801"/>
    </source>
</evidence>
<protein>
    <recommendedName>
        <fullName evidence="6">RNA polymerase II subunit A C-terminal domain phosphatase</fullName>
        <ecNumber evidence="6">3.1.3.16</ecNumber>
    </recommendedName>
</protein>
<dbReference type="Gene3D" id="3.40.50.10190">
    <property type="entry name" value="BRCT domain"/>
    <property type="match status" value="1"/>
</dbReference>
<dbReference type="SUPFAM" id="SSF52113">
    <property type="entry name" value="BRCT domain"/>
    <property type="match status" value="1"/>
</dbReference>
<keyword evidence="11" id="KW-1185">Reference proteome</keyword>
<dbReference type="OrthoDB" id="10249888at2759"/>
<sequence>MSARTATLVHLTPSLPFPLRITHLLLPAHAHISRGTNILYYEYASHGVELDGAGPAGGARKGRGETRTGAWECPVEGEIVCWRVGKGDLVKDASKPIIEILEPCRHEEQVNGLCLLCLKDVSGVDYSGFSDASRATVAMVHDASSITVSPEVAARLESENATRLLGSRKLSLVVDLDQTIIQATVDPTVGEWIDQGLAYEEGREGARRNVNWDALRDVGRFRLQEERRVLDTTYYIKPRPGLHAFLTRLSALYEMHVYTMGTRSYASQVVRLIDPTGAFFGSRVLSRDESGSLQFKNLTRLFPCNTRSAVIIDDRADVWELSRANLVKVVPYDFFSVGDINGTFLPAVQPSSLLPSSSSSSSPSPPASASATSASASPSSGPGTPDAPAATDLIPTVALALEEAESSEAEAQGAANGHAVAVAVAGEDSPATTITAVAELEEEPVGERALLTNDDHELERVLRILEEIHRRYFEQYDLYARDKAHHREPSVMEIIPEMKAAVLAGVHLVFSSLIPIDMPPQNTDLWRQALQFGAACYTRVTREVTHVVAAKRGTEKVRQALAKAHCAIVNPYWFLDSVAAWERKREEDYPL</sequence>
<keyword evidence="3 6" id="KW-0539">Nucleus</keyword>
<keyword evidence="2 6" id="KW-0378">Hydrolase</keyword>
<evidence type="ECO:0000256" key="4">
    <source>
        <dbReference type="ARBA" id="ARBA00047761"/>
    </source>
</evidence>
<dbReference type="InterPro" id="IPR036420">
    <property type="entry name" value="BRCT_dom_sf"/>
</dbReference>
<gene>
    <name evidence="10" type="ORF">CALCODRAFT_473029</name>
</gene>